<evidence type="ECO:0000256" key="5">
    <source>
        <dbReference type="ARBA" id="ARBA00022729"/>
    </source>
</evidence>
<dbReference type="Gene3D" id="2.40.160.60">
    <property type="entry name" value="Outer membrane protein transport protein (OMPP1/FadL/TodX)"/>
    <property type="match status" value="1"/>
</dbReference>
<keyword evidence="7" id="KW-0998">Cell outer membrane</keyword>
<evidence type="ECO:0000313" key="10">
    <source>
        <dbReference type="Proteomes" id="UP001500604"/>
    </source>
</evidence>
<dbReference type="EMBL" id="BAABFL010000436">
    <property type="protein sequence ID" value="GAA4651072.1"/>
    <property type="molecule type" value="Genomic_DNA"/>
</dbReference>
<dbReference type="PANTHER" id="PTHR35093:SF8">
    <property type="entry name" value="OUTER MEMBRANE PROTEIN NMB0088-RELATED"/>
    <property type="match status" value="1"/>
</dbReference>
<name>A0ABP8V5B6_9GAMM</name>
<protein>
    <submittedName>
        <fullName evidence="9">Outer membrane protein transport protein</fullName>
    </submittedName>
</protein>
<accession>A0ABP8V5B6</accession>
<evidence type="ECO:0000256" key="1">
    <source>
        <dbReference type="ARBA" id="ARBA00004571"/>
    </source>
</evidence>
<sequence>MSRTPRFTRTSLSVAVLAALPMLANAAGFQVNEHSAAGLGRAFAGEAAIADDASVIARNAAGMSLLDSQVFTAAVSYIKPEVDVELEGRGTAKNVADEAVVPTFYYVRPIDERWTVGIGGFSNFGLATHYGNASGITPAADETELTTYNLNPSVAYRVNDDLSVGFGVNFVYADATLTSSSATPIPGFLPNGGDISKLTGDDWGYGWNAGILWQATDATRVGLSYRSEVKLKLEGKVSTDTVMPWNSKGSVDLTLPSIAELSVHHQLNDKLAVHASAVHTGWSSFDELATDLDNGQNFPTVKEEWKESWRYAVGMTYQYNDQWTWRTGIAKDNSPVRNEHRTFRIPDADRIWVSVGGSYKLDKAQSVDFGYAYLQGKKVDIDEDFMGSSMKAEVKSADVHILSLQYNYRF</sequence>
<dbReference type="InterPro" id="IPR005017">
    <property type="entry name" value="OMPP1/FadL/TodX"/>
</dbReference>
<dbReference type="Proteomes" id="UP001500604">
    <property type="component" value="Unassembled WGS sequence"/>
</dbReference>
<dbReference type="PANTHER" id="PTHR35093">
    <property type="entry name" value="OUTER MEMBRANE PROTEIN NMB0088-RELATED"/>
    <property type="match status" value="1"/>
</dbReference>
<comment type="subcellular location">
    <subcellularLocation>
        <location evidence="1">Cell outer membrane</location>
        <topology evidence="1">Multi-pass membrane protein</topology>
    </subcellularLocation>
</comment>
<dbReference type="SUPFAM" id="SSF56935">
    <property type="entry name" value="Porins"/>
    <property type="match status" value="1"/>
</dbReference>
<evidence type="ECO:0000256" key="2">
    <source>
        <dbReference type="ARBA" id="ARBA00008163"/>
    </source>
</evidence>
<organism evidence="9 10">
    <name type="scientific">Kistimonas scapharcae</name>
    <dbReference type="NCBI Taxonomy" id="1036133"/>
    <lineage>
        <taxon>Bacteria</taxon>
        <taxon>Pseudomonadati</taxon>
        <taxon>Pseudomonadota</taxon>
        <taxon>Gammaproteobacteria</taxon>
        <taxon>Oceanospirillales</taxon>
        <taxon>Endozoicomonadaceae</taxon>
        <taxon>Kistimonas</taxon>
    </lineage>
</organism>
<evidence type="ECO:0000256" key="8">
    <source>
        <dbReference type="SAM" id="SignalP"/>
    </source>
</evidence>
<dbReference type="RefSeq" id="WP_345197379.1">
    <property type="nucleotide sequence ID" value="NZ_BAABFL010000436.1"/>
</dbReference>
<keyword evidence="3" id="KW-1134">Transmembrane beta strand</keyword>
<keyword evidence="10" id="KW-1185">Reference proteome</keyword>
<reference evidence="10" key="1">
    <citation type="journal article" date="2019" name="Int. J. Syst. Evol. Microbiol.">
        <title>The Global Catalogue of Microorganisms (GCM) 10K type strain sequencing project: providing services to taxonomists for standard genome sequencing and annotation.</title>
        <authorList>
            <consortium name="The Broad Institute Genomics Platform"/>
            <consortium name="The Broad Institute Genome Sequencing Center for Infectious Disease"/>
            <person name="Wu L."/>
            <person name="Ma J."/>
        </authorList>
    </citation>
    <scope>NUCLEOTIDE SEQUENCE [LARGE SCALE GENOMIC DNA]</scope>
    <source>
        <strain evidence="10">JCM 17805</strain>
    </source>
</reference>
<evidence type="ECO:0000256" key="3">
    <source>
        <dbReference type="ARBA" id="ARBA00022452"/>
    </source>
</evidence>
<gene>
    <name evidence="9" type="ORF">GCM10023116_33550</name>
</gene>
<feature type="signal peptide" evidence="8">
    <location>
        <begin position="1"/>
        <end position="26"/>
    </location>
</feature>
<keyword evidence="6" id="KW-0472">Membrane</keyword>
<keyword evidence="4" id="KW-0812">Transmembrane</keyword>
<proteinExistence type="inferred from homology"/>
<feature type="chain" id="PRO_5047362862" evidence="8">
    <location>
        <begin position="27"/>
        <end position="410"/>
    </location>
</feature>
<evidence type="ECO:0000313" key="9">
    <source>
        <dbReference type="EMBL" id="GAA4651072.1"/>
    </source>
</evidence>
<evidence type="ECO:0000256" key="4">
    <source>
        <dbReference type="ARBA" id="ARBA00022692"/>
    </source>
</evidence>
<dbReference type="Pfam" id="PF03349">
    <property type="entry name" value="Toluene_X"/>
    <property type="match status" value="1"/>
</dbReference>
<comment type="caution">
    <text evidence="9">The sequence shown here is derived from an EMBL/GenBank/DDBJ whole genome shotgun (WGS) entry which is preliminary data.</text>
</comment>
<comment type="similarity">
    <text evidence="2">Belongs to the OmpP1/FadL family.</text>
</comment>
<evidence type="ECO:0000256" key="7">
    <source>
        <dbReference type="ARBA" id="ARBA00023237"/>
    </source>
</evidence>
<evidence type="ECO:0000256" key="6">
    <source>
        <dbReference type="ARBA" id="ARBA00023136"/>
    </source>
</evidence>
<keyword evidence="5 8" id="KW-0732">Signal</keyword>